<comment type="caution">
    <text evidence="2">The sequence shown here is derived from an EMBL/GenBank/DDBJ whole genome shotgun (WGS) entry which is preliminary data.</text>
</comment>
<dbReference type="Proteomes" id="UP000007813">
    <property type="component" value="Unassembled WGS sequence"/>
</dbReference>
<keyword evidence="1" id="KW-0812">Transmembrane</keyword>
<sequence>MAVVTFLVVLLALLVVEPGLVAPHSTEDVTRRGPDDVRLVNPSEESDAQLWPFTSRHRSFESLTLPINAVVRGNTARVVSQLRNQRDSQWEQLDRDWQGIDDEGEPLVVEGTDIAWGETTGATRYTYVSTPNAGGEWVTETAQLHDGTYFGSRYHLRLYEGGSDGARWTAIQAHHEHWDWFRLRHTVGSLATAQHHLETEYFGTAYTADISRERFANGGISDADGWVSVVDLRSLASANIVWGALLLSGFAEARNTSQTAIDQLTVWLSDGLGQRSALLFACLLSLPLLVRTVSITGETAVPGLPVKLVAGTLYLCLAVGIPAAALTFPLSGEPFDWAGIAILGLGLGFILDYQSIGIDVLPIAVVLHRLAVLGIVGLIAASASYRTPEERWNRPLKISLVLWACVLAWPLFIGL</sequence>
<feature type="transmembrane region" description="Helical" evidence="1">
    <location>
        <begin position="334"/>
        <end position="353"/>
    </location>
</feature>
<feature type="transmembrane region" description="Helical" evidence="1">
    <location>
        <begin position="308"/>
        <end position="328"/>
    </location>
</feature>
<name>J3A0J0_9EURY</name>
<protein>
    <submittedName>
        <fullName evidence="2">Uncharacterized protein</fullName>
    </submittedName>
</protein>
<proteinExistence type="predicted"/>
<feature type="transmembrane region" description="Helical" evidence="1">
    <location>
        <begin position="395"/>
        <end position="413"/>
    </location>
</feature>
<reference evidence="2 3" key="1">
    <citation type="journal article" date="2012" name="J. Bacteriol.">
        <title>Draft Genome Sequence of the Extremely Halophilic Archaeon Halogranum salarium B-1T.</title>
        <authorList>
            <person name="Kim K.K."/>
            <person name="Lee K.C."/>
            <person name="Lee J.S."/>
        </authorList>
    </citation>
    <scope>NUCLEOTIDE SEQUENCE [LARGE SCALE GENOMIC DNA]</scope>
    <source>
        <strain evidence="2 3">B-1</strain>
    </source>
</reference>
<dbReference type="PATRIC" id="fig|1210908.3.peg.2173"/>
<gene>
    <name evidence="2" type="ORF">HSB1_22690</name>
</gene>
<dbReference type="AlphaFoldDB" id="J3A0J0"/>
<dbReference type="EMBL" id="ALJD01000006">
    <property type="protein sequence ID" value="EJN58848.1"/>
    <property type="molecule type" value="Genomic_DNA"/>
</dbReference>
<dbReference type="RefSeq" id="WP_009367351.1">
    <property type="nucleotide sequence ID" value="NZ_ALJD01000006.1"/>
</dbReference>
<feature type="transmembrane region" description="Helical" evidence="1">
    <location>
        <begin position="360"/>
        <end position="383"/>
    </location>
</feature>
<organism evidence="2 3">
    <name type="scientific">Halogranum salarium B-1</name>
    <dbReference type="NCBI Taxonomy" id="1210908"/>
    <lineage>
        <taxon>Archaea</taxon>
        <taxon>Methanobacteriati</taxon>
        <taxon>Methanobacteriota</taxon>
        <taxon>Stenosarchaea group</taxon>
        <taxon>Halobacteria</taxon>
        <taxon>Halobacteriales</taxon>
        <taxon>Haloferacaceae</taxon>
    </lineage>
</organism>
<keyword evidence="1" id="KW-0472">Membrane</keyword>
<keyword evidence="1" id="KW-1133">Transmembrane helix</keyword>
<evidence type="ECO:0000313" key="3">
    <source>
        <dbReference type="Proteomes" id="UP000007813"/>
    </source>
</evidence>
<dbReference type="OrthoDB" id="343201at2157"/>
<evidence type="ECO:0000313" key="2">
    <source>
        <dbReference type="EMBL" id="EJN58848.1"/>
    </source>
</evidence>
<dbReference type="eggNOG" id="arCOG08110">
    <property type="taxonomic scope" value="Archaea"/>
</dbReference>
<accession>J3A0J0</accession>
<evidence type="ECO:0000256" key="1">
    <source>
        <dbReference type="SAM" id="Phobius"/>
    </source>
</evidence>